<evidence type="ECO:0000313" key="2">
    <source>
        <dbReference type="Proteomes" id="UP000651517"/>
    </source>
</evidence>
<dbReference type="RefSeq" id="WP_191727013.1">
    <property type="nucleotide sequence ID" value="NZ_JACSPY010000015.1"/>
</dbReference>
<gene>
    <name evidence="1" type="ORF">H9634_12430</name>
</gene>
<keyword evidence="2" id="KW-1185">Reference proteome</keyword>
<sequence>MAAPISGSAELFDRINRCAREQGLTPVALIERLLDDEDRRRRIEAFGPAMRNAPDDYWGEFSRWEAGTGSPL</sequence>
<dbReference type="EMBL" id="JACSPY010000015">
    <property type="protein sequence ID" value="MBD8021586.1"/>
    <property type="molecule type" value="Genomic_DNA"/>
</dbReference>
<protein>
    <submittedName>
        <fullName evidence="1">Toxin-antitoxin system protein</fullName>
    </submittedName>
</protein>
<proteinExistence type="predicted"/>
<dbReference type="Proteomes" id="UP000651517">
    <property type="component" value="Unassembled WGS sequence"/>
</dbReference>
<comment type="caution">
    <text evidence="1">The sequence shown here is derived from an EMBL/GenBank/DDBJ whole genome shotgun (WGS) entry which is preliminary data.</text>
</comment>
<evidence type="ECO:0000313" key="1">
    <source>
        <dbReference type="EMBL" id="MBD8021586.1"/>
    </source>
</evidence>
<organism evidence="1 2">
    <name type="scientific">Brevibacterium gallinarum</name>
    <dbReference type="NCBI Taxonomy" id="2762220"/>
    <lineage>
        <taxon>Bacteria</taxon>
        <taxon>Bacillati</taxon>
        <taxon>Actinomycetota</taxon>
        <taxon>Actinomycetes</taxon>
        <taxon>Micrococcales</taxon>
        <taxon>Brevibacteriaceae</taxon>
        <taxon>Brevibacterium</taxon>
    </lineage>
</organism>
<reference evidence="1 2" key="1">
    <citation type="submission" date="2020-08" db="EMBL/GenBank/DDBJ databases">
        <title>A Genomic Blueprint of the Chicken Gut Microbiome.</title>
        <authorList>
            <person name="Gilroy R."/>
            <person name="Ravi A."/>
            <person name="Getino M."/>
            <person name="Pursley I."/>
            <person name="Horton D.L."/>
            <person name="Alikhan N.-F."/>
            <person name="Baker D."/>
            <person name="Gharbi K."/>
            <person name="Hall N."/>
            <person name="Watson M."/>
            <person name="Adriaenssens E.M."/>
            <person name="Foster-Nyarko E."/>
            <person name="Jarju S."/>
            <person name="Secka A."/>
            <person name="Antonio M."/>
            <person name="Oren A."/>
            <person name="Chaudhuri R."/>
            <person name="La Ragione R.M."/>
            <person name="Hildebrand F."/>
            <person name="Pallen M.J."/>
        </authorList>
    </citation>
    <scope>NUCLEOTIDE SEQUENCE [LARGE SCALE GENOMIC DNA]</scope>
    <source>
        <strain evidence="1 2">Re57</strain>
    </source>
</reference>
<name>A0ABR8WWW9_9MICO</name>
<accession>A0ABR8WWW9</accession>